<keyword evidence="12" id="KW-0460">Magnesium</keyword>
<dbReference type="SUPFAM" id="SSF52540">
    <property type="entry name" value="P-loop containing nucleoside triphosphate hydrolases"/>
    <property type="match status" value="1"/>
</dbReference>
<evidence type="ECO:0000256" key="16">
    <source>
        <dbReference type="ARBA" id="ARBA00023254"/>
    </source>
</evidence>
<keyword evidence="9" id="KW-0378">Hydrolase</keyword>
<dbReference type="GO" id="GO:0003691">
    <property type="term" value="F:double-stranded telomeric DNA binding"/>
    <property type="evidence" value="ECO:0007669"/>
    <property type="project" value="TreeGrafter"/>
</dbReference>
<evidence type="ECO:0000256" key="19">
    <source>
        <dbReference type="SAM" id="Coils"/>
    </source>
</evidence>
<dbReference type="NCBIfam" id="TIGR00606">
    <property type="entry name" value="rad50"/>
    <property type="match status" value="1"/>
</dbReference>
<feature type="coiled-coil region" evidence="19">
    <location>
        <begin position="408"/>
        <end position="498"/>
    </location>
</feature>
<dbReference type="GO" id="GO:0070192">
    <property type="term" value="P:chromosome organization involved in meiotic cell cycle"/>
    <property type="evidence" value="ECO:0007669"/>
    <property type="project" value="TreeGrafter"/>
</dbReference>
<keyword evidence="16" id="KW-0469">Meiosis</keyword>
<keyword evidence="10 18" id="KW-0862">Zinc</keyword>
<evidence type="ECO:0000256" key="2">
    <source>
        <dbReference type="ARBA" id="ARBA00004123"/>
    </source>
</evidence>
<organism evidence="21 22">
    <name type="scientific">Schistosoma mekongi</name>
    <name type="common">Parasitic worm</name>
    <dbReference type="NCBI Taxonomy" id="38744"/>
    <lineage>
        <taxon>Eukaryota</taxon>
        <taxon>Metazoa</taxon>
        <taxon>Spiralia</taxon>
        <taxon>Lophotrochozoa</taxon>
        <taxon>Platyhelminthes</taxon>
        <taxon>Trematoda</taxon>
        <taxon>Digenea</taxon>
        <taxon>Strigeidida</taxon>
        <taxon>Schistosomatoidea</taxon>
        <taxon>Schistosomatidae</taxon>
        <taxon>Schistosoma</taxon>
    </lineage>
</organism>
<feature type="coiled-coil region" evidence="19">
    <location>
        <begin position="229"/>
        <end position="344"/>
    </location>
</feature>
<dbReference type="InterPro" id="IPR038729">
    <property type="entry name" value="Rad50/SbcC_AAA"/>
</dbReference>
<keyword evidence="14" id="KW-0234">DNA repair</keyword>
<dbReference type="GO" id="GO:0000722">
    <property type="term" value="P:telomere maintenance via recombination"/>
    <property type="evidence" value="ECO:0007669"/>
    <property type="project" value="TreeGrafter"/>
</dbReference>
<dbReference type="PANTHER" id="PTHR18867:SF12">
    <property type="entry name" value="DNA REPAIR PROTEIN RAD50"/>
    <property type="match status" value="1"/>
</dbReference>
<dbReference type="InterPro" id="IPR027417">
    <property type="entry name" value="P-loop_NTPase"/>
</dbReference>
<comment type="subcellular location">
    <subcellularLocation>
        <location evidence="3">Chromosome</location>
    </subcellularLocation>
    <subcellularLocation>
        <location evidence="2">Nucleus</location>
    </subcellularLocation>
</comment>
<dbReference type="GO" id="GO:0030870">
    <property type="term" value="C:Mre11 complex"/>
    <property type="evidence" value="ECO:0007669"/>
    <property type="project" value="InterPro"/>
</dbReference>
<evidence type="ECO:0000256" key="4">
    <source>
        <dbReference type="ARBA" id="ARBA00009439"/>
    </source>
</evidence>
<dbReference type="GO" id="GO:0006302">
    <property type="term" value="P:double-strand break repair"/>
    <property type="evidence" value="ECO:0007669"/>
    <property type="project" value="InterPro"/>
</dbReference>
<dbReference type="GO" id="GO:0043047">
    <property type="term" value="F:single-stranded telomeric DNA binding"/>
    <property type="evidence" value="ECO:0007669"/>
    <property type="project" value="TreeGrafter"/>
</dbReference>
<dbReference type="GO" id="GO:0000794">
    <property type="term" value="C:condensed nuclear chromosome"/>
    <property type="evidence" value="ECO:0007669"/>
    <property type="project" value="TreeGrafter"/>
</dbReference>
<feature type="binding site" evidence="18">
    <location>
        <position position="712"/>
    </location>
    <ligand>
        <name>Zn(2+)</name>
        <dbReference type="ChEBI" id="CHEBI:29105"/>
    </ligand>
</feature>
<keyword evidence="5" id="KW-0158">Chromosome</keyword>
<comment type="cofactor">
    <cofactor evidence="1">
        <name>Zn(2+)</name>
        <dbReference type="ChEBI" id="CHEBI:29105"/>
    </cofactor>
</comment>
<keyword evidence="8" id="KW-0227">DNA damage</keyword>
<keyword evidence="7" id="KW-0547">Nucleotide-binding</keyword>
<dbReference type="GO" id="GO:0051880">
    <property type="term" value="F:G-quadruplex DNA binding"/>
    <property type="evidence" value="ECO:0007669"/>
    <property type="project" value="TreeGrafter"/>
</dbReference>
<evidence type="ECO:0000256" key="3">
    <source>
        <dbReference type="ARBA" id="ARBA00004286"/>
    </source>
</evidence>
<dbReference type="PROSITE" id="PS51131">
    <property type="entry name" value="ZN_HOOK"/>
    <property type="match status" value="1"/>
</dbReference>
<feature type="coiled-coil region" evidence="19">
    <location>
        <begin position="872"/>
        <end position="944"/>
    </location>
</feature>
<comment type="caution">
    <text evidence="21">The sequence shown here is derived from an EMBL/GenBank/DDBJ whole genome shotgun (WGS) entry which is preliminary data.</text>
</comment>
<reference evidence="21" key="1">
    <citation type="submission" date="2022-04" db="EMBL/GenBank/DDBJ databases">
        <authorList>
            <person name="Xu L."/>
            <person name="Lv Z."/>
        </authorList>
    </citation>
    <scope>NUCLEOTIDE SEQUENCE</scope>
    <source>
        <strain evidence="21">LV_2022a</strain>
    </source>
</reference>
<comment type="catalytic activity">
    <reaction evidence="17">
        <text>ATP + H2O = ADP + phosphate + H(+)</text>
        <dbReference type="Rhea" id="RHEA:13065"/>
        <dbReference type="ChEBI" id="CHEBI:15377"/>
        <dbReference type="ChEBI" id="CHEBI:15378"/>
        <dbReference type="ChEBI" id="CHEBI:30616"/>
        <dbReference type="ChEBI" id="CHEBI:43474"/>
        <dbReference type="ChEBI" id="CHEBI:456216"/>
    </reaction>
</comment>
<evidence type="ECO:0000256" key="5">
    <source>
        <dbReference type="ARBA" id="ARBA00022454"/>
    </source>
</evidence>
<evidence type="ECO:0000256" key="8">
    <source>
        <dbReference type="ARBA" id="ARBA00022763"/>
    </source>
</evidence>
<evidence type="ECO:0000256" key="7">
    <source>
        <dbReference type="ARBA" id="ARBA00022741"/>
    </source>
</evidence>
<proteinExistence type="inferred from homology"/>
<evidence type="ECO:0000259" key="20">
    <source>
        <dbReference type="PROSITE" id="PS51131"/>
    </source>
</evidence>
<accession>A0AAE1Z609</accession>
<keyword evidence="22" id="KW-1185">Reference proteome</keyword>
<keyword evidence="11" id="KW-0067">ATP-binding</keyword>
<dbReference type="PANTHER" id="PTHR18867">
    <property type="entry name" value="RAD50"/>
    <property type="match status" value="1"/>
</dbReference>
<feature type="domain" description="Zinc-hook" evidence="20">
    <location>
        <begin position="667"/>
        <end position="765"/>
    </location>
</feature>
<dbReference type="GO" id="GO:0046872">
    <property type="term" value="F:metal ion binding"/>
    <property type="evidence" value="ECO:0007669"/>
    <property type="project" value="UniProtKB-UniRule"/>
</dbReference>
<evidence type="ECO:0000256" key="1">
    <source>
        <dbReference type="ARBA" id="ARBA00001947"/>
    </source>
</evidence>
<keyword evidence="6 18" id="KW-0479">Metal-binding</keyword>
<dbReference type="Pfam" id="PF13476">
    <property type="entry name" value="AAA_23"/>
    <property type="match status" value="1"/>
</dbReference>
<dbReference type="GO" id="GO:0005524">
    <property type="term" value="F:ATP binding"/>
    <property type="evidence" value="ECO:0007669"/>
    <property type="project" value="UniProtKB-KW"/>
</dbReference>
<feature type="coiled-coil region" evidence="19">
    <location>
        <begin position="667"/>
        <end position="694"/>
    </location>
</feature>
<comment type="similarity">
    <text evidence="4">Belongs to the SMC family. RAD50 subfamily.</text>
</comment>
<dbReference type="InterPro" id="IPR013134">
    <property type="entry name" value="Zn_hook_RAD50"/>
</dbReference>
<gene>
    <name evidence="21" type="ORF">MN116_008952</name>
</gene>
<keyword evidence="13 19" id="KW-0175">Coiled coil</keyword>
<dbReference type="GO" id="GO:0016887">
    <property type="term" value="F:ATP hydrolysis activity"/>
    <property type="evidence" value="ECO:0007669"/>
    <property type="project" value="InterPro"/>
</dbReference>
<dbReference type="GO" id="GO:0007004">
    <property type="term" value="P:telomere maintenance via telomerase"/>
    <property type="evidence" value="ECO:0007669"/>
    <property type="project" value="TreeGrafter"/>
</dbReference>
<dbReference type="InterPro" id="IPR004584">
    <property type="entry name" value="Rad50_eukaryotes"/>
</dbReference>
<evidence type="ECO:0000313" key="22">
    <source>
        <dbReference type="Proteomes" id="UP001292079"/>
    </source>
</evidence>
<sequence>MALIERMSILGIRSFGQETSQKIEFFTPVTLILGQNGTGKTTVIECLKYSATGELPPGSKTGCSFIHDPRIAHENEVKAKVTLQIRDVKGCPMVVSRALMATQRDKTKQGTLKTLDGSIKRQYPDGRVTSVSLRCTDLDQEMITSLGVSKAVLENVIFCHQEDSNWPLQEAKSVKQRFDDLFASSRYVKALDAIRKCKQDNDGNVKLYKTELKHLTKNRDEAFKLRSEREETLHSIEKQEKNLEEISTKLQPVVEQLNRYKERYAELAQLQAEIKSCEAERAHLTDTIKNLMQNIQDEFQGSDEELKCLIEDAETEYEKKNFQLNQYENTALRKRKELNTLEADQTKFIVEQAQVEMEVNRLNEAIISRDMILASVVAHHIPGDKYANVKKFSDADMEYIVQFIDGLLHESENQLTEVKLLSANEERKAQADVDLVRDELAALKQKIETVKRNYNHSLCEITSVKKQLNNEHSLNERIEKIKDEFHKSKITVEDLEMDHELNNLRHSITESLIRKKELEHSVSLLDESISLFQKNANKYHELELMQKERASRLEGIRKIRSRHSEALEQIFAGSLIPLVATEKSLEEHADPNCVRSFISDQTRLRAVFTKRLNELEQSSRETRKQLAKIEQERSSLEATSKFTRNHLRERSDQLKTLEARLLCVPGADDLEQTLVNLQERRGSLEEEYANEQGSVFLWRKFRDRLSRVDSDCPVCHRCFDNDTERDELLSEIDNRIRTMPSEFERKKHELKEIASRLESLVELRPISLEIKNLHEKEIPALESKMKAELDKLADVHSQRDKTSALLEAYQLDESLAKTVQGDLAVLERLENESYELTVKVKQFRTEFTDTATSDSKSVDGLQEERKLLRETLITVSETIDEKQKRVDQLTQAQRKAISEMHRLKDQLHELEQENLNNIQLKNDLSRLTRNCESLKTELYELESEQLPAVQRRWTEACDERSRVAKLREQSVGKATTKVSEINEIVKKLTDVCSSVKAISNSQPVDRLKGILETLENLRKNLSLVKSDVNSCSENIEALKKQISEHKIRQRELSDCIQLRQLRCQLSLLTERMESLRKNQMICDNISLSDEDLINETKRLSLEEEKLHSLKQDISNQLSELNAKLFYINRDLNEKYNNADNEYRDMMYQLKTSELACTDLERYYRALDRALMSYHAAKMADLNKIIRELWRSTYRGNDIDYIEICSEEDTASAMNVCRTRRTYNYRVVMVKTTSGSLSVSRPKSKNPTSCSNDARLDMRGRCSAGQKVLASLIIRLALAEVFCLHCGVLALDEPTTNLDRENIESLAYALVEIIKNRSSQKNFQLIVITHDEDFVELLGRSDYVENFFLLSRDTQGLSEIRKVPIGEHFH</sequence>
<dbReference type="Gene3D" id="1.10.287.510">
    <property type="entry name" value="Helix hairpin bin"/>
    <property type="match status" value="1"/>
</dbReference>
<reference evidence="21" key="2">
    <citation type="journal article" date="2023" name="Infect Dis Poverty">
        <title>Chromosome-scale genome of the human blood fluke Schistosoma mekongi and its implications for public health.</title>
        <authorList>
            <person name="Zhou M."/>
            <person name="Xu L."/>
            <person name="Xu D."/>
            <person name="Chen W."/>
            <person name="Khan J."/>
            <person name="Hu Y."/>
            <person name="Huang H."/>
            <person name="Wei H."/>
            <person name="Zhang Y."/>
            <person name="Chusongsang P."/>
            <person name="Tanasarnprasert K."/>
            <person name="Hu X."/>
            <person name="Limpanont Y."/>
            <person name="Lv Z."/>
        </authorList>
    </citation>
    <scope>NUCLEOTIDE SEQUENCE</scope>
    <source>
        <strain evidence="21">LV_2022a</strain>
    </source>
</reference>
<evidence type="ECO:0000256" key="12">
    <source>
        <dbReference type="ARBA" id="ARBA00022842"/>
    </source>
</evidence>
<evidence type="ECO:0000256" key="6">
    <source>
        <dbReference type="ARBA" id="ARBA00022723"/>
    </source>
</evidence>
<dbReference type="Proteomes" id="UP001292079">
    <property type="component" value="Unassembled WGS sequence"/>
</dbReference>
<dbReference type="SUPFAM" id="SSF75712">
    <property type="entry name" value="Rad50 coiled-coil Zn hook"/>
    <property type="match status" value="1"/>
</dbReference>
<protein>
    <recommendedName>
        <fullName evidence="20">Zinc-hook domain-containing protein</fullName>
    </recommendedName>
</protein>
<evidence type="ECO:0000256" key="15">
    <source>
        <dbReference type="ARBA" id="ARBA00023242"/>
    </source>
</evidence>
<evidence type="ECO:0000256" key="11">
    <source>
        <dbReference type="ARBA" id="ARBA00022840"/>
    </source>
</evidence>
<evidence type="ECO:0000256" key="9">
    <source>
        <dbReference type="ARBA" id="ARBA00022801"/>
    </source>
</evidence>
<dbReference type="Gene3D" id="3.40.50.300">
    <property type="entry name" value="P-loop containing nucleotide triphosphate hydrolases"/>
    <property type="match status" value="2"/>
</dbReference>
<dbReference type="EMBL" id="JALJAT010000032">
    <property type="protein sequence ID" value="KAK4467504.1"/>
    <property type="molecule type" value="Genomic_DNA"/>
</dbReference>
<evidence type="ECO:0000256" key="18">
    <source>
        <dbReference type="PROSITE-ProRule" id="PRU00471"/>
    </source>
</evidence>
<feature type="binding site" evidence="18">
    <location>
        <position position="715"/>
    </location>
    <ligand>
        <name>Zn(2+)</name>
        <dbReference type="ChEBI" id="CHEBI:29105"/>
    </ligand>
</feature>
<evidence type="ECO:0000256" key="13">
    <source>
        <dbReference type="ARBA" id="ARBA00023054"/>
    </source>
</evidence>
<evidence type="ECO:0000313" key="21">
    <source>
        <dbReference type="EMBL" id="KAK4467504.1"/>
    </source>
</evidence>
<evidence type="ECO:0000256" key="17">
    <source>
        <dbReference type="ARBA" id="ARBA00049360"/>
    </source>
</evidence>
<feature type="coiled-coil region" evidence="19">
    <location>
        <begin position="612"/>
        <end position="639"/>
    </location>
</feature>
<keyword evidence="15" id="KW-0539">Nucleus</keyword>
<evidence type="ECO:0000256" key="10">
    <source>
        <dbReference type="ARBA" id="ARBA00022833"/>
    </source>
</evidence>
<feature type="coiled-coil region" evidence="19">
    <location>
        <begin position="1014"/>
        <end position="1148"/>
    </location>
</feature>
<evidence type="ECO:0000256" key="14">
    <source>
        <dbReference type="ARBA" id="ARBA00023204"/>
    </source>
</evidence>
<name>A0AAE1Z609_SCHME</name>